<dbReference type="Proteomes" id="UP000485621">
    <property type="component" value="Unassembled WGS sequence"/>
</dbReference>
<gene>
    <name evidence="1" type="ORF">BWY04_00375</name>
</gene>
<dbReference type="EMBL" id="MWDB01000005">
    <property type="protein sequence ID" value="OQB42154.1"/>
    <property type="molecule type" value="Genomic_DNA"/>
</dbReference>
<proteinExistence type="predicted"/>
<comment type="caution">
    <text evidence="1">The sequence shown here is derived from an EMBL/GenBank/DDBJ whole genome shotgun (WGS) entry which is preliminary data.</text>
</comment>
<dbReference type="AlphaFoldDB" id="A0A1V5ZQR3"/>
<organism evidence="1">
    <name type="scientific">candidate division CPR1 bacterium ADurb.Bin160</name>
    <dbReference type="NCBI Taxonomy" id="1852826"/>
    <lineage>
        <taxon>Bacteria</taxon>
        <taxon>candidate division CPR1</taxon>
    </lineage>
</organism>
<accession>A0A1V5ZQR3</accession>
<reference evidence="1" key="1">
    <citation type="submission" date="2017-02" db="EMBL/GenBank/DDBJ databases">
        <title>Delving into the versatile metabolic prowess of the omnipresent phylum Bacteroidetes.</title>
        <authorList>
            <person name="Nobu M.K."/>
            <person name="Mei R."/>
            <person name="Narihiro T."/>
            <person name="Kuroda K."/>
            <person name="Liu W.-T."/>
        </authorList>
    </citation>
    <scope>NUCLEOTIDE SEQUENCE</scope>
    <source>
        <strain evidence="1">ADurb.Bin160</strain>
    </source>
</reference>
<name>A0A1V5ZQR3_9BACT</name>
<sequence length="45" mass="5323">MVVFLDRKQIGKIDKKRTHQVDTNVEKLYYNKNTNTTTLLVKISK</sequence>
<protein>
    <submittedName>
        <fullName evidence="1">Uncharacterized protein</fullName>
    </submittedName>
</protein>
<evidence type="ECO:0000313" key="1">
    <source>
        <dbReference type="EMBL" id="OQB42154.1"/>
    </source>
</evidence>